<gene>
    <name evidence="2" type="ORF">HMH06_12895</name>
</gene>
<keyword evidence="1" id="KW-0812">Transmembrane</keyword>
<accession>A0ABX1WQ12</accession>
<dbReference type="Proteomes" id="UP000580344">
    <property type="component" value="Unassembled WGS sequence"/>
</dbReference>
<dbReference type="EMBL" id="JABFOQ010000051">
    <property type="protein sequence ID" value="NOJ76707.1"/>
    <property type="molecule type" value="Genomic_DNA"/>
</dbReference>
<evidence type="ECO:0000313" key="3">
    <source>
        <dbReference type="Proteomes" id="UP000580344"/>
    </source>
</evidence>
<name>A0ABX1WQ12_9FLAO</name>
<keyword evidence="1" id="KW-1133">Transmembrane helix</keyword>
<proteinExistence type="predicted"/>
<protein>
    <submittedName>
        <fullName evidence="2">Uncharacterized protein</fullName>
    </submittedName>
</protein>
<comment type="caution">
    <text evidence="2">The sequence shown here is derived from an EMBL/GenBank/DDBJ whole genome shotgun (WGS) entry which is preliminary data.</text>
</comment>
<sequence length="160" mass="19356">MIFEYQTKKTFDEIIESLNQFKKLQNDNLFGFIEEFDFQNIEFDSNKIIVNRNNISPYSFLNGKGAIEYTFQNKNIIEITLQPTKLFEKGRKFNIIVSIIFLIIINLYSSYLYKEIKYTFIILSVIIILLQFLFFKILDQLNLYFLKIYAIRFYRNLEKQ</sequence>
<dbReference type="RefSeq" id="WP_171623995.1">
    <property type="nucleotide sequence ID" value="NZ_CP053698.1"/>
</dbReference>
<evidence type="ECO:0000313" key="2">
    <source>
        <dbReference type="EMBL" id="NOJ76707.1"/>
    </source>
</evidence>
<feature type="transmembrane region" description="Helical" evidence="1">
    <location>
        <begin position="93"/>
        <end position="112"/>
    </location>
</feature>
<evidence type="ECO:0000256" key="1">
    <source>
        <dbReference type="SAM" id="Phobius"/>
    </source>
</evidence>
<keyword evidence="1" id="KW-0472">Membrane</keyword>
<reference evidence="2 3" key="1">
    <citation type="submission" date="2020-05" db="EMBL/GenBank/DDBJ databases">
        <title>Tigecycline resistant gene in Empedobacter stercoris.</title>
        <authorList>
            <person name="Chen Y."/>
            <person name="Cheng Y."/>
            <person name="Zhou K."/>
        </authorList>
    </citation>
    <scope>NUCLEOTIDE SEQUENCE [LARGE SCALE GENOMIC DNA]</scope>
    <source>
        <strain evidence="2 3">ES202</strain>
    </source>
</reference>
<keyword evidence="3" id="KW-1185">Reference proteome</keyword>
<organism evidence="2 3">
    <name type="scientific">Empedobacter stercoris</name>
    <dbReference type="NCBI Taxonomy" id="1628248"/>
    <lineage>
        <taxon>Bacteria</taxon>
        <taxon>Pseudomonadati</taxon>
        <taxon>Bacteroidota</taxon>
        <taxon>Flavobacteriia</taxon>
        <taxon>Flavobacteriales</taxon>
        <taxon>Weeksellaceae</taxon>
        <taxon>Empedobacter</taxon>
    </lineage>
</organism>
<feature type="transmembrane region" description="Helical" evidence="1">
    <location>
        <begin position="118"/>
        <end position="138"/>
    </location>
</feature>